<dbReference type="AlphaFoldDB" id="K1RRZ8"/>
<gene>
    <name evidence="1" type="ORF">LEA_19002</name>
</gene>
<proteinExistence type="predicted"/>
<dbReference type="Pfam" id="PF04392">
    <property type="entry name" value="ABC_sub_bind"/>
    <property type="match status" value="1"/>
</dbReference>
<comment type="caution">
    <text evidence="1">The sequence shown here is derived from an EMBL/GenBank/DDBJ whole genome shotgun (WGS) entry which is preliminary data.</text>
</comment>
<dbReference type="PANTHER" id="PTHR35271">
    <property type="entry name" value="ABC TRANSPORTER, SUBSTRATE-BINDING LIPOPROTEIN-RELATED"/>
    <property type="match status" value="1"/>
</dbReference>
<dbReference type="Gene3D" id="3.40.50.2300">
    <property type="match status" value="2"/>
</dbReference>
<dbReference type="SUPFAM" id="SSF53822">
    <property type="entry name" value="Periplasmic binding protein-like I"/>
    <property type="match status" value="1"/>
</dbReference>
<dbReference type="EMBL" id="AJWY01013056">
    <property type="protein sequence ID" value="EKC48183.1"/>
    <property type="molecule type" value="Genomic_DNA"/>
</dbReference>
<evidence type="ECO:0000313" key="1">
    <source>
        <dbReference type="EMBL" id="EKC48183.1"/>
    </source>
</evidence>
<dbReference type="InterPro" id="IPR007487">
    <property type="entry name" value="ABC_transpt-TYRBP-like"/>
</dbReference>
<feature type="non-terminal residue" evidence="1">
    <location>
        <position position="225"/>
    </location>
</feature>
<protein>
    <submittedName>
        <fullName evidence="1">ABC transporter substrate binding protein</fullName>
    </submittedName>
</protein>
<dbReference type="SMR" id="K1RRZ8"/>
<dbReference type="InterPro" id="IPR028082">
    <property type="entry name" value="Peripla_BP_I"/>
</dbReference>
<dbReference type="PANTHER" id="PTHR35271:SF1">
    <property type="entry name" value="ABC TRANSPORTER, SUBSTRATE-BINDING LIPOPROTEIN"/>
    <property type="match status" value="1"/>
</dbReference>
<reference evidence="1" key="1">
    <citation type="journal article" date="2013" name="Environ. Microbiol.">
        <title>Microbiota from the distal guts of lean and obese adolescents exhibit partial functional redundancy besides clear differences in community structure.</title>
        <authorList>
            <person name="Ferrer M."/>
            <person name="Ruiz A."/>
            <person name="Lanza F."/>
            <person name="Haange S.B."/>
            <person name="Oberbach A."/>
            <person name="Till H."/>
            <person name="Bargiela R."/>
            <person name="Campoy C."/>
            <person name="Segura M.T."/>
            <person name="Richter M."/>
            <person name="von Bergen M."/>
            <person name="Seifert J."/>
            <person name="Suarez A."/>
        </authorList>
    </citation>
    <scope>NUCLEOTIDE SEQUENCE</scope>
</reference>
<organism evidence="1">
    <name type="scientific">human gut metagenome</name>
    <dbReference type="NCBI Taxonomy" id="408170"/>
    <lineage>
        <taxon>unclassified sequences</taxon>
        <taxon>metagenomes</taxon>
        <taxon>organismal metagenomes</taxon>
    </lineage>
</organism>
<sequence>STGKTNSTTNSDPGTNNTGKKYKVAIVQLADNGAFTEMRESFIQEMRTLGYDEAQMIFDIKNAQGDQSALNTISQGLKNGDYDLIVPIVTPATMSVVNQGLKTPVVFISVTNPVGSGIMTSMEKPDKNATGTSNIVPVDQIFGLAKELTPDVKKIGILYCSGEDNAVKTAAKAKDYLSQSGYAYEEVTVTNSSEVQSAATSLAAKCDALYIPIDSTVQAAMEQVV</sequence>
<feature type="non-terminal residue" evidence="1">
    <location>
        <position position="1"/>
    </location>
</feature>
<accession>K1RRZ8</accession>
<name>K1RRZ8_9ZZZZ</name>
<dbReference type="CDD" id="cd06325">
    <property type="entry name" value="PBP1_ABC_unchar_transporter"/>
    <property type="match status" value="1"/>
</dbReference>